<comment type="caution">
    <text evidence="1">The sequence shown here is derived from an EMBL/GenBank/DDBJ whole genome shotgun (WGS) entry which is preliminary data.</text>
</comment>
<reference evidence="1" key="1">
    <citation type="submission" date="2020-05" db="EMBL/GenBank/DDBJ databases">
        <title>Large-scale comparative analyses of tick genomes elucidate their genetic diversity and vector capacities.</title>
        <authorList>
            <person name="Jia N."/>
            <person name="Wang J."/>
            <person name="Shi W."/>
            <person name="Du L."/>
            <person name="Sun Y."/>
            <person name="Zhan W."/>
            <person name="Jiang J."/>
            <person name="Wang Q."/>
            <person name="Zhang B."/>
            <person name="Ji P."/>
            <person name="Sakyi L.B."/>
            <person name="Cui X."/>
            <person name="Yuan T."/>
            <person name="Jiang B."/>
            <person name="Yang W."/>
            <person name="Lam T.T.-Y."/>
            <person name="Chang Q."/>
            <person name="Ding S."/>
            <person name="Wang X."/>
            <person name="Zhu J."/>
            <person name="Ruan X."/>
            <person name="Zhao L."/>
            <person name="Wei J."/>
            <person name="Que T."/>
            <person name="Du C."/>
            <person name="Cheng J."/>
            <person name="Dai P."/>
            <person name="Han X."/>
            <person name="Huang E."/>
            <person name="Gao Y."/>
            <person name="Liu J."/>
            <person name="Shao H."/>
            <person name="Ye R."/>
            <person name="Li L."/>
            <person name="Wei W."/>
            <person name="Wang X."/>
            <person name="Wang C."/>
            <person name="Yang T."/>
            <person name="Huo Q."/>
            <person name="Li W."/>
            <person name="Guo W."/>
            <person name="Chen H."/>
            <person name="Zhou L."/>
            <person name="Ni X."/>
            <person name="Tian J."/>
            <person name="Zhou Y."/>
            <person name="Sheng Y."/>
            <person name="Liu T."/>
            <person name="Pan Y."/>
            <person name="Xia L."/>
            <person name="Li J."/>
            <person name="Zhao F."/>
            <person name="Cao W."/>
        </authorList>
    </citation>
    <scope>NUCLEOTIDE SEQUENCE</scope>
    <source>
        <strain evidence="1">Dsil-2018</strain>
    </source>
</reference>
<protein>
    <submittedName>
        <fullName evidence="1">Uncharacterized protein</fullName>
    </submittedName>
</protein>
<gene>
    <name evidence="1" type="ORF">HPB49_001328</name>
</gene>
<accession>A0ACB8CNV8</accession>
<dbReference type="Proteomes" id="UP000821865">
    <property type="component" value="Chromosome 5"/>
</dbReference>
<keyword evidence="2" id="KW-1185">Reference proteome</keyword>
<name>A0ACB8CNV8_DERSI</name>
<proteinExistence type="predicted"/>
<dbReference type="EMBL" id="CM023474">
    <property type="protein sequence ID" value="KAH7948725.1"/>
    <property type="molecule type" value="Genomic_DNA"/>
</dbReference>
<evidence type="ECO:0000313" key="2">
    <source>
        <dbReference type="Proteomes" id="UP000821865"/>
    </source>
</evidence>
<evidence type="ECO:0000313" key="1">
    <source>
        <dbReference type="EMBL" id="KAH7948725.1"/>
    </source>
</evidence>
<sequence>MACAREDDASRPEVQFAPNLNFWDPTTREVKDEPPSPRCLRKTRRDILDIYAQPVPGVVVAPDEKDVTRIHVLLLGPPGTPYEGGFFRYLLKCPADFPAEPPRVRLMTTDGGRVRFAPNLNEDGMICLSLLGTWPGPVWKSSVHSIRTVLIAIQSLMTQEPFHNEPALVRGRPEEESRAYNDLLVHETLRVAVCDEVEASLDAGSSYPPELRKVVLRTFPELYDSHVETARLNLRHTGFEGTDPFGGRTVTYQYDELLTRLQHLYDQVLKISEAGFSNGKSE</sequence>
<organism evidence="1 2">
    <name type="scientific">Dermacentor silvarum</name>
    <name type="common">Tick</name>
    <dbReference type="NCBI Taxonomy" id="543639"/>
    <lineage>
        <taxon>Eukaryota</taxon>
        <taxon>Metazoa</taxon>
        <taxon>Ecdysozoa</taxon>
        <taxon>Arthropoda</taxon>
        <taxon>Chelicerata</taxon>
        <taxon>Arachnida</taxon>
        <taxon>Acari</taxon>
        <taxon>Parasitiformes</taxon>
        <taxon>Ixodida</taxon>
        <taxon>Ixodoidea</taxon>
        <taxon>Ixodidae</taxon>
        <taxon>Rhipicephalinae</taxon>
        <taxon>Dermacentor</taxon>
    </lineage>
</organism>